<feature type="compositionally biased region" description="Polar residues" evidence="1">
    <location>
        <begin position="1"/>
        <end position="31"/>
    </location>
</feature>
<feature type="compositionally biased region" description="Low complexity" evidence="1">
    <location>
        <begin position="77"/>
        <end position="86"/>
    </location>
</feature>
<comment type="caution">
    <text evidence="2">The sequence shown here is derived from an EMBL/GenBank/DDBJ whole genome shotgun (WGS) entry which is preliminary data.</text>
</comment>
<name>A0A9Q3GZ43_9BASI</name>
<proteinExistence type="predicted"/>
<evidence type="ECO:0000313" key="3">
    <source>
        <dbReference type="Proteomes" id="UP000765509"/>
    </source>
</evidence>
<dbReference type="AlphaFoldDB" id="A0A9Q3GZ43"/>
<dbReference type="EMBL" id="AVOT02007370">
    <property type="protein sequence ID" value="MBW0483760.1"/>
    <property type="molecule type" value="Genomic_DNA"/>
</dbReference>
<dbReference type="Proteomes" id="UP000765509">
    <property type="component" value="Unassembled WGS sequence"/>
</dbReference>
<protein>
    <submittedName>
        <fullName evidence="2">Uncharacterized protein</fullName>
    </submittedName>
</protein>
<reference evidence="2" key="1">
    <citation type="submission" date="2021-03" db="EMBL/GenBank/DDBJ databases">
        <title>Draft genome sequence of rust myrtle Austropuccinia psidii MF-1, a brazilian biotype.</title>
        <authorList>
            <person name="Quecine M.C."/>
            <person name="Pachon D.M.R."/>
            <person name="Bonatelli M.L."/>
            <person name="Correr F.H."/>
            <person name="Franceschini L.M."/>
            <person name="Leite T.F."/>
            <person name="Margarido G.R.A."/>
            <person name="Almeida C.A."/>
            <person name="Ferrarezi J.A."/>
            <person name="Labate C.A."/>
        </authorList>
    </citation>
    <scope>NUCLEOTIDE SEQUENCE</scope>
    <source>
        <strain evidence="2">MF-1</strain>
    </source>
</reference>
<accession>A0A9Q3GZ43</accession>
<evidence type="ECO:0000313" key="2">
    <source>
        <dbReference type="EMBL" id="MBW0483760.1"/>
    </source>
</evidence>
<organism evidence="2 3">
    <name type="scientific">Austropuccinia psidii MF-1</name>
    <dbReference type="NCBI Taxonomy" id="1389203"/>
    <lineage>
        <taxon>Eukaryota</taxon>
        <taxon>Fungi</taxon>
        <taxon>Dikarya</taxon>
        <taxon>Basidiomycota</taxon>
        <taxon>Pucciniomycotina</taxon>
        <taxon>Pucciniomycetes</taxon>
        <taxon>Pucciniales</taxon>
        <taxon>Sphaerophragmiaceae</taxon>
        <taxon>Austropuccinia</taxon>
    </lineage>
</organism>
<sequence>MVDTFTFTEASYGSVNQHRNSPDTSMSTTLDQDVVMAPPKSRKRKAPEATLSEHAWNEVDPTQRWRPRRRLNRESIHSISSSSRNV</sequence>
<gene>
    <name evidence="2" type="ORF">O181_023475</name>
</gene>
<evidence type="ECO:0000256" key="1">
    <source>
        <dbReference type="SAM" id="MobiDB-lite"/>
    </source>
</evidence>
<feature type="region of interest" description="Disordered" evidence="1">
    <location>
        <begin position="1"/>
        <end position="86"/>
    </location>
</feature>
<keyword evidence="3" id="KW-1185">Reference proteome</keyword>